<evidence type="ECO:0000313" key="2">
    <source>
        <dbReference type="EMBL" id="SDB19859.1"/>
    </source>
</evidence>
<sequence>MVAFSIIGTIVWIICLIANIKLAIKKNRSVAAWVVLSIFFSWIALIILAILKPLPSKEEVDQLKREVDQLKANQNQ</sequence>
<dbReference type="Proteomes" id="UP000199228">
    <property type="component" value="Unassembled WGS sequence"/>
</dbReference>
<dbReference type="RefSeq" id="WP_090173744.1">
    <property type="nucleotide sequence ID" value="NZ_FMXR01000010.1"/>
</dbReference>
<gene>
    <name evidence="2" type="ORF">SAMN02910417_01500</name>
</gene>
<feature type="transmembrane region" description="Helical" evidence="1">
    <location>
        <begin position="6"/>
        <end position="24"/>
    </location>
</feature>
<dbReference type="EMBL" id="FMXR01000010">
    <property type="protein sequence ID" value="SDB19859.1"/>
    <property type="molecule type" value="Genomic_DNA"/>
</dbReference>
<keyword evidence="3" id="KW-1185">Reference proteome</keyword>
<keyword evidence="1" id="KW-0472">Membrane</keyword>
<dbReference type="STRING" id="1732.SAMN02910417_01500"/>
<accession>A0A1G6BGY7</accession>
<protein>
    <recommendedName>
        <fullName evidence="4">Phospholipase_D-nuclease N-terminal</fullName>
    </recommendedName>
</protein>
<dbReference type="AlphaFoldDB" id="A0A1G6BGY7"/>
<keyword evidence="1" id="KW-1133">Transmembrane helix</keyword>
<name>A0A1G6BGY7_EUBOX</name>
<evidence type="ECO:0000313" key="3">
    <source>
        <dbReference type="Proteomes" id="UP000199228"/>
    </source>
</evidence>
<evidence type="ECO:0008006" key="4">
    <source>
        <dbReference type="Google" id="ProtNLM"/>
    </source>
</evidence>
<evidence type="ECO:0000256" key="1">
    <source>
        <dbReference type="SAM" id="Phobius"/>
    </source>
</evidence>
<feature type="transmembrane region" description="Helical" evidence="1">
    <location>
        <begin position="31"/>
        <end position="51"/>
    </location>
</feature>
<keyword evidence="1" id="KW-0812">Transmembrane</keyword>
<reference evidence="2 3" key="1">
    <citation type="submission" date="2016-10" db="EMBL/GenBank/DDBJ databases">
        <authorList>
            <person name="de Groot N.N."/>
        </authorList>
    </citation>
    <scope>NUCLEOTIDE SEQUENCE [LARGE SCALE GENOMIC DNA]</scope>
    <source>
        <strain evidence="2 3">DSM 3217</strain>
    </source>
</reference>
<organism evidence="2 3">
    <name type="scientific">Eubacterium oxidoreducens</name>
    <dbReference type="NCBI Taxonomy" id="1732"/>
    <lineage>
        <taxon>Bacteria</taxon>
        <taxon>Bacillati</taxon>
        <taxon>Bacillota</taxon>
        <taxon>Clostridia</taxon>
        <taxon>Eubacteriales</taxon>
        <taxon>Eubacteriaceae</taxon>
        <taxon>Eubacterium</taxon>
    </lineage>
</organism>
<proteinExistence type="predicted"/>